<proteinExistence type="predicted"/>
<comment type="caution">
    <text evidence="1">The sequence shown here is derived from an EMBL/GenBank/DDBJ whole genome shotgun (WGS) entry which is preliminary data.</text>
</comment>
<dbReference type="EMBL" id="BLRV01000013">
    <property type="protein sequence ID" value="GFP21013.1"/>
    <property type="molecule type" value="Genomic_DNA"/>
</dbReference>
<organism evidence="1 2">
    <name type="scientific">Candidatus Hakubella thermalkaliphila</name>
    <dbReference type="NCBI Taxonomy" id="2754717"/>
    <lineage>
        <taxon>Bacteria</taxon>
        <taxon>Bacillati</taxon>
        <taxon>Actinomycetota</taxon>
        <taxon>Actinomycetota incertae sedis</taxon>
        <taxon>Candidatus Hakubellales</taxon>
        <taxon>Candidatus Hakubellaceae</taxon>
        <taxon>Candidatus Hakubella</taxon>
    </lineage>
</organism>
<dbReference type="SUPFAM" id="SSF51445">
    <property type="entry name" value="(Trans)glycosidases"/>
    <property type="match status" value="1"/>
</dbReference>
<evidence type="ECO:0000313" key="2">
    <source>
        <dbReference type="Proteomes" id="UP000580051"/>
    </source>
</evidence>
<dbReference type="InterPro" id="IPR017853">
    <property type="entry name" value="GH"/>
</dbReference>
<reference evidence="1 2" key="1">
    <citation type="journal article" date="2020" name="Front. Microbiol.">
        <title>Single-cell genomics of novel Actinobacteria with the Wood-Ljungdahl pathway discovered in a serpentinizing system.</title>
        <authorList>
            <person name="Merino N."/>
            <person name="Kawai M."/>
            <person name="Boyd E.S."/>
            <person name="Colman D.R."/>
            <person name="McGlynn S.E."/>
            <person name="Nealson K.H."/>
            <person name="Kurokawa K."/>
            <person name="Hongoh Y."/>
        </authorList>
    </citation>
    <scope>NUCLEOTIDE SEQUENCE [LARGE SCALE GENOMIC DNA]</scope>
    <source>
        <strain evidence="1 2">S06</strain>
    </source>
</reference>
<sequence length="349" mass="39336">MRKGVSYFGNRYINHFQNDLEEMKAHGCNAIIHTFSENDLLFYSGTLAEMVELSHKAGFQVYIGSWGVGGIFGGEAFSQFVMKNPAACQVRLDGKPTPAACMNNPAFRDFMKTWIDAAVSLGGDYIFWDEPHFHFPEEVRAEVLDEKKQLDTQKLSSLLAAGEIPWTCYCDVCRRLYREKFGQEMPEALDESIVLFREETILNFLAEMLAYSGEKGQKNAVCLLPTENPLIAGVTKWEKVAGLAGLDMIATDPYWFVWGQKVEEFVPYFTHKVLALGEEFHLETQVWVQAFSVPAGREEEVRKAVELIAGLGVKNIAAWSYRAASPMSAIKSANPSLVWRILGETYRKL</sequence>
<dbReference type="RefSeq" id="WP_176226156.1">
    <property type="nucleotide sequence ID" value="NZ_BLRV01000013.1"/>
</dbReference>
<gene>
    <name evidence="1" type="ORF">HKBW3S06_00239</name>
</gene>
<evidence type="ECO:0000313" key="1">
    <source>
        <dbReference type="EMBL" id="GFP21013.1"/>
    </source>
</evidence>
<accession>A0A6V8QF73</accession>
<dbReference type="Proteomes" id="UP000580051">
    <property type="component" value="Unassembled WGS sequence"/>
</dbReference>
<dbReference type="AlphaFoldDB" id="A0A6V8QF73"/>
<dbReference type="Gene3D" id="3.20.20.80">
    <property type="entry name" value="Glycosidases"/>
    <property type="match status" value="1"/>
</dbReference>
<protein>
    <submittedName>
        <fullName evidence="1">Uncharacterized protein</fullName>
    </submittedName>
</protein>
<name>A0A6V8QF73_9ACTN</name>